<dbReference type="AlphaFoldDB" id="A0A0E9UNU9"/>
<organism evidence="1">
    <name type="scientific">Anguilla anguilla</name>
    <name type="common">European freshwater eel</name>
    <name type="synonym">Muraena anguilla</name>
    <dbReference type="NCBI Taxonomy" id="7936"/>
    <lineage>
        <taxon>Eukaryota</taxon>
        <taxon>Metazoa</taxon>
        <taxon>Chordata</taxon>
        <taxon>Craniata</taxon>
        <taxon>Vertebrata</taxon>
        <taxon>Euteleostomi</taxon>
        <taxon>Actinopterygii</taxon>
        <taxon>Neopterygii</taxon>
        <taxon>Teleostei</taxon>
        <taxon>Anguilliformes</taxon>
        <taxon>Anguillidae</taxon>
        <taxon>Anguilla</taxon>
    </lineage>
</organism>
<sequence>MQKFRYKTTLPSSGPNIKIKLQCNSKIDIHMKGNSKQMFKKRYMANSSYTVRRINV</sequence>
<accession>A0A0E9UNU9</accession>
<name>A0A0E9UNU9_ANGAN</name>
<reference evidence="1" key="1">
    <citation type="submission" date="2014-11" db="EMBL/GenBank/DDBJ databases">
        <authorList>
            <person name="Amaro Gonzalez C."/>
        </authorList>
    </citation>
    <scope>NUCLEOTIDE SEQUENCE</scope>
</reference>
<reference evidence="1" key="2">
    <citation type="journal article" date="2015" name="Fish Shellfish Immunol.">
        <title>Early steps in the European eel (Anguilla anguilla)-Vibrio vulnificus interaction in the gills: Role of the RtxA13 toxin.</title>
        <authorList>
            <person name="Callol A."/>
            <person name="Pajuelo D."/>
            <person name="Ebbesson L."/>
            <person name="Teles M."/>
            <person name="MacKenzie S."/>
            <person name="Amaro C."/>
        </authorList>
    </citation>
    <scope>NUCLEOTIDE SEQUENCE</scope>
</reference>
<dbReference type="EMBL" id="GBXM01041110">
    <property type="protein sequence ID" value="JAH67467.1"/>
    <property type="molecule type" value="Transcribed_RNA"/>
</dbReference>
<evidence type="ECO:0000313" key="1">
    <source>
        <dbReference type="EMBL" id="JAH67467.1"/>
    </source>
</evidence>
<protein>
    <submittedName>
        <fullName evidence="1">Uncharacterized protein</fullName>
    </submittedName>
</protein>
<proteinExistence type="predicted"/>
<dbReference type="EMBL" id="GBXM01038748">
    <property type="protein sequence ID" value="JAH69829.1"/>
    <property type="molecule type" value="Transcribed_RNA"/>
</dbReference>